<dbReference type="Proteomes" id="UP000605970">
    <property type="component" value="Unassembled WGS sequence"/>
</dbReference>
<sequence length="194" mass="23807">MHQQDKSYYESRDPFVVNTLNDSHNSLRERKEGELVYDERRKKWYRVKKTMYPTHVTTGPLNLGDPEDRQAIFCIETHIFRFLRKYEENVIIPDIIAKRIEKQECRETFMKFVECMRVDGALTGTHNCRPFYKEFQNCKVKKFRDPELRKEITEEFIKERSEFRKTGLDKNYREFDRYLKWKENKLLKEKQDKT</sequence>
<dbReference type="GO" id="GO:0005739">
    <property type="term" value="C:mitochondrion"/>
    <property type="evidence" value="ECO:0007669"/>
    <property type="project" value="UniProtKB-SubCell"/>
</dbReference>
<evidence type="ECO:0000256" key="3">
    <source>
        <dbReference type="RuleBase" id="RU364104"/>
    </source>
</evidence>
<accession>A0A8T0A0A3</accession>
<comment type="similarity">
    <text evidence="1 3">Belongs to the CMC family.</text>
</comment>
<evidence type="ECO:0000256" key="2">
    <source>
        <dbReference type="ARBA" id="ARBA00023157"/>
    </source>
</evidence>
<dbReference type="EMBL" id="JABEBT010000010">
    <property type="protein sequence ID" value="KAF7638716.1"/>
    <property type="molecule type" value="Genomic_DNA"/>
</dbReference>
<reference evidence="4" key="1">
    <citation type="journal article" date="2020" name="Ecol. Evol.">
        <title>Genome structure and content of the rice root-knot nematode (Meloidogyne graminicola).</title>
        <authorList>
            <person name="Phan N.T."/>
            <person name="Danchin E.G.J."/>
            <person name="Klopp C."/>
            <person name="Perfus-Barbeoch L."/>
            <person name="Kozlowski D.K."/>
            <person name="Koutsovoulos G.D."/>
            <person name="Lopez-Roques C."/>
            <person name="Bouchez O."/>
            <person name="Zahm M."/>
            <person name="Besnard G."/>
            <person name="Bellafiore S."/>
        </authorList>
    </citation>
    <scope>NUCLEOTIDE SEQUENCE</scope>
    <source>
        <strain evidence="4">VN-18</strain>
    </source>
</reference>
<dbReference type="Pfam" id="PF08583">
    <property type="entry name" value="Cmc1"/>
    <property type="match status" value="1"/>
</dbReference>
<comment type="subcellular location">
    <subcellularLocation>
        <location evidence="3">Mitochondrion</location>
    </subcellularLocation>
</comment>
<organism evidence="4 5">
    <name type="scientific">Meloidogyne graminicola</name>
    <dbReference type="NCBI Taxonomy" id="189291"/>
    <lineage>
        <taxon>Eukaryota</taxon>
        <taxon>Metazoa</taxon>
        <taxon>Ecdysozoa</taxon>
        <taxon>Nematoda</taxon>
        <taxon>Chromadorea</taxon>
        <taxon>Rhabditida</taxon>
        <taxon>Tylenchina</taxon>
        <taxon>Tylenchomorpha</taxon>
        <taxon>Tylenchoidea</taxon>
        <taxon>Meloidogynidae</taxon>
        <taxon>Meloidogyninae</taxon>
        <taxon>Meloidogyne</taxon>
    </lineage>
</organism>
<proteinExistence type="inferred from homology"/>
<evidence type="ECO:0000256" key="1">
    <source>
        <dbReference type="ARBA" id="ARBA00007347"/>
    </source>
</evidence>
<dbReference type="InterPro" id="IPR013892">
    <property type="entry name" value="Cyt_c_biogenesis_Cmc1-like"/>
</dbReference>
<keyword evidence="2" id="KW-1015">Disulfide bond</keyword>
<protein>
    <recommendedName>
        <fullName evidence="3">COX assembly mitochondrial protein</fullName>
    </recommendedName>
</protein>
<keyword evidence="5" id="KW-1185">Reference proteome</keyword>
<name>A0A8T0A0A3_9BILA</name>
<gene>
    <name evidence="4" type="ORF">Mgra_00001798</name>
</gene>
<evidence type="ECO:0000313" key="4">
    <source>
        <dbReference type="EMBL" id="KAF7638716.1"/>
    </source>
</evidence>
<evidence type="ECO:0000313" key="5">
    <source>
        <dbReference type="Proteomes" id="UP000605970"/>
    </source>
</evidence>
<comment type="caution">
    <text evidence="4">The sequence shown here is derived from an EMBL/GenBank/DDBJ whole genome shotgun (WGS) entry which is preliminary data.</text>
</comment>
<dbReference type="PROSITE" id="PS51808">
    <property type="entry name" value="CHCH"/>
    <property type="match status" value="1"/>
</dbReference>
<dbReference type="OrthoDB" id="6224010at2759"/>
<keyword evidence="3" id="KW-0496">Mitochondrion</keyword>
<dbReference type="AlphaFoldDB" id="A0A8T0A0A3"/>